<evidence type="ECO:0000313" key="3">
    <source>
        <dbReference type="EMBL" id="KRX02439.1"/>
    </source>
</evidence>
<evidence type="ECO:0000313" key="4">
    <source>
        <dbReference type="Proteomes" id="UP000054937"/>
    </source>
</evidence>
<feature type="compositionally biased region" description="Polar residues" evidence="2">
    <location>
        <begin position="143"/>
        <end position="165"/>
    </location>
</feature>
<dbReference type="AlphaFoldDB" id="A0A0V0QJN0"/>
<evidence type="ECO:0000256" key="1">
    <source>
        <dbReference type="SAM" id="Coils"/>
    </source>
</evidence>
<organism evidence="3 4">
    <name type="scientific">Pseudocohnilembus persalinus</name>
    <name type="common">Ciliate</name>
    <dbReference type="NCBI Taxonomy" id="266149"/>
    <lineage>
        <taxon>Eukaryota</taxon>
        <taxon>Sar</taxon>
        <taxon>Alveolata</taxon>
        <taxon>Ciliophora</taxon>
        <taxon>Intramacronucleata</taxon>
        <taxon>Oligohymenophorea</taxon>
        <taxon>Scuticociliatia</taxon>
        <taxon>Philasterida</taxon>
        <taxon>Pseudocohnilembidae</taxon>
        <taxon>Pseudocohnilembus</taxon>
    </lineage>
</organism>
<feature type="region of interest" description="Disordered" evidence="2">
    <location>
        <begin position="143"/>
        <end position="168"/>
    </location>
</feature>
<dbReference type="InParanoid" id="A0A0V0QJN0"/>
<sequence>MHNLGTLKNIQCPVFGKSYNGEIVEFDITFISSMNITQLKETPRIIEMQNKIDKTQSIDICDNYPQIYQKIGQQQLKKEQFLNKDQYIQADTFKSEHIIKNNIEITAKLLQSQSQDEAKNAQKLLQQNQQVFPNLMQQLKSYKQTQSDTSLQKDNLSQQISNTNTESKISSNKNIEIIKPESSFKNVKVIGNQIPTLNSAQIQRMQIELYNYIDQYKSLKENIPQNTENLLITKEKIKKIQQILDDQETSQQDMKQDQNQIYNSDFSYNQNCNVNPDLHNVQMNNQNKQQQQFQTVKQSESQHYANQNNTQKKLTFIYADKEYEALKLIQVGLVYKVTQVKLLYNSQLFTFSIFSNLTKQFLEKFPQIIWSSDYIPETKTLETQITYETLKYRISKGELLASCFWLQQTQNINHQMVMSQYSEKQTKEEETMQRSTNKELYNRIQQNYQIIKKYKINIEQILNFNPDTEQMQIQLDNPFNFRINDNNQIECSLTNAYEIFEHDLGKLQIYFEDMQAKQQKITKILEEQLALKQKKQINLQNQQPQSQEIQSQPTNKQQSQHYSLTYDNQSYNSSFHQSYQLQKIDSQAFNKQHLSSNLYSSQHQQSQFSNQMQNQQASNKYIQQKPGMIDINNLSPAKSIAISSTNQLDQNENNEILFQNKKQIENQLYYNQQQESKQKELYKIEKQCENQRNQENNIEEASIQQQDLNTYNQKNQEIDIKNLYEKNGKSESKNEFNDFNALNSLIGENESESFNNYNQNEISNLSIQKQKQWNMIQNNANQFQPQQGQQNGFNQINPMQTICNQQVMVSNQNLNDEINKQRKLNNGVSLSTQQLNSNYSDSTTQNQQFQLQQNLTPLQSQQNSHSQQQQQQQQQINCQQSSIINNNLVPKNMQNSLQQQGHFFQQNPNLAQLNNQQQQFGQNQQFSQNHQNVMYNQKM</sequence>
<accession>A0A0V0QJN0</accession>
<dbReference type="EMBL" id="LDAU01000155">
    <property type="protein sequence ID" value="KRX02439.1"/>
    <property type="molecule type" value="Genomic_DNA"/>
</dbReference>
<comment type="caution">
    <text evidence="3">The sequence shown here is derived from an EMBL/GenBank/DDBJ whole genome shotgun (WGS) entry which is preliminary data.</text>
</comment>
<reference evidence="3 4" key="1">
    <citation type="journal article" date="2015" name="Sci. Rep.">
        <title>Genome of the facultative scuticociliatosis pathogen Pseudocohnilembus persalinus provides insight into its virulence through horizontal gene transfer.</title>
        <authorList>
            <person name="Xiong J."/>
            <person name="Wang G."/>
            <person name="Cheng J."/>
            <person name="Tian M."/>
            <person name="Pan X."/>
            <person name="Warren A."/>
            <person name="Jiang C."/>
            <person name="Yuan D."/>
            <person name="Miao W."/>
        </authorList>
    </citation>
    <scope>NUCLEOTIDE SEQUENCE [LARGE SCALE GENOMIC DNA]</scope>
    <source>
        <strain evidence="3">36N120E</strain>
    </source>
</reference>
<dbReference type="Proteomes" id="UP000054937">
    <property type="component" value="Unassembled WGS sequence"/>
</dbReference>
<evidence type="ECO:0000256" key="2">
    <source>
        <dbReference type="SAM" id="MobiDB-lite"/>
    </source>
</evidence>
<feature type="region of interest" description="Disordered" evidence="2">
    <location>
        <begin position="541"/>
        <end position="561"/>
    </location>
</feature>
<keyword evidence="4" id="KW-1185">Reference proteome</keyword>
<feature type="compositionally biased region" description="Low complexity" evidence="2">
    <location>
        <begin position="541"/>
        <end position="553"/>
    </location>
</feature>
<keyword evidence="1" id="KW-0175">Coiled coil</keyword>
<feature type="coiled-coil region" evidence="1">
    <location>
        <begin position="674"/>
        <end position="704"/>
    </location>
</feature>
<protein>
    <submittedName>
        <fullName evidence="3">Uncharacterized protein</fullName>
    </submittedName>
</protein>
<gene>
    <name evidence="3" type="ORF">PPERSA_10056</name>
</gene>
<name>A0A0V0QJN0_PSEPJ</name>
<proteinExistence type="predicted"/>